<dbReference type="PRINTS" id="PR00364">
    <property type="entry name" value="DISEASERSIST"/>
</dbReference>
<evidence type="ECO:0000313" key="3">
    <source>
        <dbReference type="Proteomes" id="UP000533598"/>
    </source>
</evidence>
<dbReference type="InterPro" id="IPR019734">
    <property type="entry name" value="TPR_rpt"/>
</dbReference>
<evidence type="ECO:0000313" key="2">
    <source>
        <dbReference type="EMBL" id="MBB4680095.1"/>
    </source>
</evidence>
<dbReference type="GO" id="GO:0043531">
    <property type="term" value="F:ADP binding"/>
    <property type="evidence" value="ECO:0007669"/>
    <property type="project" value="InterPro"/>
</dbReference>
<accession>A0A7W7CF59</accession>
<dbReference type="InterPro" id="IPR011990">
    <property type="entry name" value="TPR-like_helical_dom_sf"/>
</dbReference>
<dbReference type="PANTHER" id="PTHR47691">
    <property type="entry name" value="REGULATOR-RELATED"/>
    <property type="match status" value="1"/>
</dbReference>
<name>A0A7W7CF59_9PSEU</name>
<dbReference type="Pfam" id="PF00931">
    <property type="entry name" value="NB-ARC"/>
    <property type="match status" value="1"/>
</dbReference>
<dbReference type="SUPFAM" id="SSF52540">
    <property type="entry name" value="P-loop containing nucleoside triphosphate hydrolases"/>
    <property type="match status" value="1"/>
</dbReference>
<dbReference type="Proteomes" id="UP000533598">
    <property type="component" value="Unassembled WGS sequence"/>
</dbReference>
<dbReference type="Gene3D" id="1.25.40.10">
    <property type="entry name" value="Tetratricopeptide repeat domain"/>
    <property type="match status" value="1"/>
</dbReference>
<proteinExistence type="predicted"/>
<dbReference type="SMART" id="SM00028">
    <property type="entry name" value="TPR"/>
    <property type="match status" value="3"/>
</dbReference>
<dbReference type="InterPro" id="IPR002182">
    <property type="entry name" value="NB-ARC"/>
</dbReference>
<gene>
    <name evidence="2" type="ORF">HNR67_006213</name>
</gene>
<dbReference type="AlphaFoldDB" id="A0A7W7CF59"/>
<dbReference type="PANTHER" id="PTHR47691:SF3">
    <property type="entry name" value="HTH-TYPE TRANSCRIPTIONAL REGULATOR RV0890C-RELATED"/>
    <property type="match status" value="1"/>
</dbReference>
<dbReference type="SUPFAM" id="SSF48452">
    <property type="entry name" value="TPR-like"/>
    <property type="match status" value="2"/>
</dbReference>
<feature type="domain" description="NB-ARC" evidence="1">
    <location>
        <begin position="70"/>
        <end position="220"/>
    </location>
</feature>
<organism evidence="2 3">
    <name type="scientific">Crossiella cryophila</name>
    <dbReference type="NCBI Taxonomy" id="43355"/>
    <lineage>
        <taxon>Bacteria</taxon>
        <taxon>Bacillati</taxon>
        <taxon>Actinomycetota</taxon>
        <taxon>Actinomycetes</taxon>
        <taxon>Pseudonocardiales</taxon>
        <taxon>Pseudonocardiaceae</taxon>
        <taxon>Crossiella</taxon>
    </lineage>
</organism>
<dbReference type="RefSeq" id="WP_185005767.1">
    <property type="nucleotide sequence ID" value="NZ_BAAAUI010000020.1"/>
</dbReference>
<comment type="caution">
    <text evidence="2">The sequence shown here is derived from an EMBL/GenBank/DDBJ whole genome shotgun (WGS) entry which is preliminary data.</text>
</comment>
<dbReference type="EMBL" id="JACHMH010000001">
    <property type="protein sequence ID" value="MBB4680095.1"/>
    <property type="molecule type" value="Genomic_DNA"/>
</dbReference>
<dbReference type="InterPro" id="IPR027417">
    <property type="entry name" value="P-loop_NTPase"/>
</dbReference>
<dbReference type="Gene3D" id="3.40.50.300">
    <property type="entry name" value="P-loop containing nucleotide triphosphate hydrolases"/>
    <property type="match status" value="1"/>
</dbReference>
<sequence length="706" mass="75531">MRNEVSGTAHSVVQAGVINSVILSGAPADPELPQLVSAQAPRPPETYTNRDEELARVRELAGTPLGGRTGPMVAAVHGMVGMGKTAFLRQAAWQLGERYPDGVLHVQYGTEGNSPGEAAARFLAALGVPESRIPASFEARGALFRSLSEGLRLLAVFDDVRDAAQVTALLPNSAGSLVLVSAGRQEILAELYQDREVLDVALEPLRVEHGISLVAKVCGAERVAAERAAVVELVTLCGGLPLALGVAAAWLKARPHLEVGELVEDLRETDLDPGDPSTERSARAKVFAMFDRVYDDLSESARRLYRLLSVLVGAHFGVEVLAAMLDQPVRAVRRDLDELCQTGMVQAEPGGVHRLHRLVRVHALRVAEVEDGKAERIAALRQAVRWWLIGAAAADVAVHGRQPLRVTDPASVLDDTPVAIPAATALAWLRREQTNLVDIMAAAAEQGWHTEVCQLFEATYTLFDATKPLATWVRAGKLAVDSAVLLGNAGFEARCRCLLAKAYQELGRFAEAHEHLDRARELAGDWDRLLGSVEDFTGNVLLREGRAEQALGRFRTALEINERLGLTRGTALQSMMVGRALGALGRYEEALLAFGRSRELLAGTDATSVLLKVQLSAAVVLAASGADRAAEHAYAEVLATAEERGATAPAADALLGLAELAERRADRAVGVEFRERAAGMFERMGSPRAATIARVARQLAGLPATA</sequence>
<keyword evidence="3" id="KW-1185">Reference proteome</keyword>
<reference evidence="2 3" key="1">
    <citation type="submission" date="2020-08" db="EMBL/GenBank/DDBJ databases">
        <title>Sequencing the genomes of 1000 actinobacteria strains.</title>
        <authorList>
            <person name="Klenk H.-P."/>
        </authorList>
    </citation>
    <scope>NUCLEOTIDE SEQUENCE [LARGE SCALE GENOMIC DNA]</scope>
    <source>
        <strain evidence="2 3">DSM 44230</strain>
    </source>
</reference>
<protein>
    <submittedName>
        <fullName evidence="2">Tetratricopeptide (TPR) repeat protein</fullName>
    </submittedName>
</protein>
<evidence type="ECO:0000259" key="1">
    <source>
        <dbReference type="Pfam" id="PF00931"/>
    </source>
</evidence>